<comment type="similarity">
    <text evidence="4">Belongs to the SIMIBI class G3E GTPase family. ZNG1 subfamily.</text>
</comment>
<organism evidence="8 9">
    <name type="scientific">Rhodosorus marinus</name>
    <dbReference type="NCBI Taxonomy" id="101924"/>
    <lineage>
        <taxon>Eukaryota</taxon>
        <taxon>Rhodophyta</taxon>
        <taxon>Stylonematophyceae</taxon>
        <taxon>Stylonematales</taxon>
        <taxon>Stylonemataceae</taxon>
        <taxon>Rhodosorus</taxon>
    </lineage>
</organism>
<feature type="region of interest" description="Disordered" evidence="6">
    <location>
        <begin position="412"/>
        <end position="466"/>
    </location>
</feature>
<evidence type="ECO:0000256" key="1">
    <source>
        <dbReference type="ARBA" id="ARBA00022741"/>
    </source>
</evidence>
<feature type="domain" description="CobW C-terminal" evidence="7">
    <location>
        <begin position="269"/>
        <end position="389"/>
    </location>
</feature>
<name>A0AAV8UIJ8_9RHOD</name>
<keyword evidence="1" id="KW-0547">Nucleotide-binding</keyword>
<evidence type="ECO:0000313" key="8">
    <source>
        <dbReference type="EMBL" id="KAJ8900893.1"/>
    </source>
</evidence>
<dbReference type="InterPro" id="IPR036627">
    <property type="entry name" value="CobW-likC_sf"/>
</dbReference>
<dbReference type="Pfam" id="PF02492">
    <property type="entry name" value="cobW"/>
    <property type="match status" value="1"/>
</dbReference>
<feature type="compositionally biased region" description="Acidic residues" evidence="6">
    <location>
        <begin position="412"/>
        <end position="443"/>
    </location>
</feature>
<dbReference type="InterPro" id="IPR011629">
    <property type="entry name" value="CobW-like_C"/>
</dbReference>
<evidence type="ECO:0000256" key="3">
    <source>
        <dbReference type="ARBA" id="ARBA00023186"/>
    </source>
</evidence>
<keyword evidence="3" id="KW-0143">Chaperone</keyword>
<dbReference type="SMART" id="SM00833">
    <property type="entry name" value="CobW_C"/>
    <property type="match status" value="1"/>
</dbReference>
<dbReference type="GO" id="GO:0000166">
    <property type="term" value="F:nucleotide binding"/>
    <property type="evidence" value="ECO:0007669"/>
    <property type="project" value="UniProtKB-KW"/>
</dbReference>
<evidence type="ECO:0000313" key="9">
    <source>
        <dbReference type="Proteomes" id="UP001157974"/>
    </source>
</evidence>
<dbReference type="EMBL" id="JAMWBK010000013">
    <property type="protein sequence ID" value="KAJ8900893.1"/>
    <property type="molecule type" value="Genomic_DNA"/>
</dbReference>
<sequence>MGDSGVKRLPVTVISGFLGAGKTTLLKHILQSEQTLRIAVIVNDMGRINIDGRFIKRKGEPANTLIELQNGCICCTLRGDLLKQIAELSASGGFDYVIIESSGVAEPIGVAEAFAIDAEDVNDEIADKNGGRGLSDIAKLDCMVTVVDGYSFMADMRTRDKAKERWGDEFNEDGNRHITDLLTDQVEFANIILINKMDMLTEAQRLSVRSQIKALNREATIVDTNYSKIPVENIVNTGLFNFEDARTATGWLRELKGDPRPPETQVFGISSFVYRRRRPFHPKRFQEVSTKMTENEKIVRSKGFVWLATRNDCYGDWNQSGAVAVLSCGDYWFAELPEDSWGSTDPEFIKNVKAEFSSDATLGDRRQELVIIGIGLNQKEVEDLLDTSLLTDEEMALGSQKWKELADPFEVWDIDNGDDDDDDETNGQLQDDDEEEEESDEEMDHTHVLGHSLSSREGRPVKKPRV</sequence>
<evidence type="ECO:0000256" key="6">
    <source>
        <dbReference type="SAM" id="MobiDB-lite"/>
    </source>
</evidence>
<evidence type="ECO:0000259" key="7">
    <source>
        <dbReference type="SMART" id="SM00833"/>
    </source>
</evidence>
<dbReference type="PANTHER" id="PTHR43603:SF1">
    <property type="entry name" value="ZINC-REGULATED GTPASE METALLOPROTEIN ACTIVATOR 1"/>
    <property type="match status" value="1"/>
</dbReference>
<dbReference type="Pfam" id="PF07683">
    <property type="entry name" value="CobW_C"/>
    <property type="match status" value="1"/>
</dbReference>
<dbReference type="AlphaFoldDB" id="A0AAV8UIJ8"/>
<dbReference type="Proteomes" id="UP001157974">
    <property type="component" value="Unassembled WGS sequence"/>
</dbReference>
<comment type="catalytic activity">
    <reaction evidence="5">
        <text>GTP + H2O = GDP + phosphate + H(+)</text>
        <dbReference type="Rhea" id="RHEA:19669"/>
        <dbReference type="ChEBI" id="CHEBI:15377"/>
        <dbReference type="ChEBI" id="CHEBI:15378"/>
        <dbReference type="ChEBI" id="CHEBI:37565"/>
        <dbReference type="ChEBI" id="CHEBI:43474"/>
        <dbReference type="ChEBI" id="CHEBI:58189"/>
    </reaction>
    <physiologicalReaction direction="left-to-right" evidence="5">
        <dbReference type="Rhea" id="RHEA:19670"/>
    </physiologicalReaction>
</comment>
<dbReference type="InterPro" id="IPR027417">
    <property type="entry name" value="P-loop_NTPase"/>
</dbReference>
<dbReference type="Gene3D" id="3.40.50.300">
    <property type="entry name" value="P-loop containing nucleotide triphosphate hydrolases"/>
    <property type="match status" value="1"/>
</dbReference>
<reference evidence="8 9" key="1">
    <citation type="journal article" date="2023" name="Nat. Commun.">
        <title>Origin of minicircular mitochondrial genomes in red algae.</title>
        <authorList>
            <person name="Lee Y."/>
            <person name="Cho C.H."/>
            <person name="Lee Y.M."/>
            <person name="Park S.I."/>
            <person name="Yang J.H."/>
            <person name="West J.A."/>
            <person name="Bhattacharya D."/>
            <person name="Yoon H.S."/>
        </authorList>
    </citation>
    <scope>NUCLEOTIDE SEQUENCE [LARGE SCALE GENOMIC DNA]</scope>
    <source>
        <strain evidence="8 9">CCMP1338</strain>
        <tissue evidence="8">Whole cell</tissue>
    </source>
</reference>
<comment type="caution">
    <text evidence="8">The sequence shown here is derived from an EMBL/GenBank/DDBJ whole genome shotgun (WGS) entry which is preliminary data.</text>
</comment>
<dbReference type="SUPFAM" id="SSF52540">
    <property type="entry name" value="P-loop containing nucleoside triphosphate hydrolases"/>
    <property type="match status" value="1"/>
</dbReference>
<evidence type="ECO:0000256" key="5">
    <source>
        <dbReference type="ARBA" id="ARBA00049117"/>
    </source>
</evidence>
<accession>A0AAV8UIJ8</accession>
<evidence type="ECO:0000256" key="4">
    <source>
        <dbReference type="ARBA" id="ARBA00034320"/>
    </source>
</evidence>
<dbReference type="GO" id="GO:0016787">
    <property type="term" value="F:hydrolase activity"/>
    <property type="evidence" value="ECO:0007669"/>
    <property type="project" value="UniProtKB-KW"/>
</dbReference>
<dbReference type="Gene3D" id="3.30.1220.10">
    <property type="entry name" value="CobW-like, C-terminal domain"/>
    <property type="match status" value="1"/>
</dbReference>
<dbReference type="CDD" id="cd03112">
    <property type="entry name" value="CobW-like"/>
    <property type="match status" value="1"/>
</dbReference>
<dbReference type="InterPro" id="IPR051927">
    <property type="entry name" value="Zn_Chap_cDPG_Synth"/>
</dbReference>
<gene>
    <name evidence="8" type="ORF">NDN08_000192</name>
</gene>
<keyword evidence="9" id="KW-1185">Reference proteome</keyword>
<dbReference type="PANTHER" id="PTHR43603">
    <property type="entry name" value="COBW DOMAIN-CONTAINING PROTEIN DDB_G0274527"/>
    <property type="match status" value="1"/>
</dbReference>
<keyword evidence="2" id="KW-0378">Hydrolase</keyword>
<dbReference type="InterPro" id="IPR003495">
    <property type="entry name" value="CobW/HypB/UreG_nucleotide-bd"/>
</dbReference>
<protein>
    <recommendedName>
        <fullName evidence="7">CobW C-terminal domain-containing protein</fullName>
    </recommendedName>
</protein>
<evidence type="ECO:0000256" key="2">
    <source>
        <dbReference type="ARBA" id="ARBA00022801"/>
    </source>
</evidence>
<proteinExistence type="inferred from homology"/>